<evidence type="ECO:0000256" key="7">
    <source>
        <dbReference type="ARBA" id="ARBA00022917"/>
    </source>
</evidence>
<dbReference type="STRING" id="1423720.FC67_GL001881"/>
<evidence type="ECO:0000256" key="1">
    <source>
        <dbReference type="ARBA" id="ARBA00011738"/>
    </source>
</evidence>
<proteinExistence type="inferred from homology"/>
<evidence type="ECO:0000256" key="9">
    <source>
        <dbReference type="ARBA" id="ARBA00048248"/>
    </source>
</evidence>
<evidence type="ECO:0000256" key="6">
    <source>
        <dbReference type="ARBA" id="ARBA00022884"/>
    </source>
</evidence>
<keyword evidence="6 11" id="KW-0694">RNA-binding</keyword>
<dbReference type="PRINTS" id="PR01040">
    <property type="entry name" value="TRNASYNTHTYR"/>
</dbReference>
<dbReference type="CDD" id="cd00805">
    <property type="entry name" value="TyrRS_core"/>
    <property type="match status" value="1"/>
</dbReference>
<dbReference type="InterPro" id="IPR002305">
    <property type="entry name" value="aa-tRNA-synth_Ic"/>
</dbReference>
<dbReference type="GO" id="GO:0006437">
    <property type="term" value="P:tyrosyl-tRNA aminoacylation"/>
    <property type="evidence" value="ECO:0007669"/>
    <property type="project" value="UniProtKB-UniRule"/>
</dbReference>
<dbReference type="EMBL" id="CP018867">
    <property type="protein sequence ID" value="AUI71229.1"/>
    <property type="molecule type" value="Genomic_DNA"/>
</dbReference>
<evidence type="ECO:0000256" key="5">
    <source>
        <dbReference type="ARBA" id="ARBA00022840"/>
    </source>
</evidence>
<evidence type="ECO:0000256" key="4">
    <source>
        <dbReference type="ARBA" id="ARBA00022741"/>
    </source>
</evidence>
<keyword evidence="3 10" id="KW-0436">Ligase</keyword>
<evidence type="ECO:0000256" key="3">
    <source>
        <dbReference type="ARBA" id="ARBA00022598"/>
    </source>
</evidence>
<comment type="catalytic activity">
    <reaction evidence="9 10">
        <text>tRNA(Tyr) + L-tyrosine + ATP = L-tyrosyl-tRNA(Tyr) + AMP + diphosphate + H(+)</text>
        <dbReference type="Rhea" id="RHEA:10220"/>
        <dbReference type="Rhea" id="RHEA-COMP:9706"/>
        <dbReference type="Rhea" id="RHEA-COMP:9707"/>
        <dbReference type="ChEBI" id="CHEBI:15378"/>
        <dbReference type="ChEBI" id="CHEBI:30616"/>
        <dbReference type="ChEBI" id="CHEBI:33019"/>
        <dbReference type="ChEBI" id="CHEBI:58315"/>
        <dbReference type="ChEBI" id="CHEBI:78442"/>
        <dbReference type="ChEBI" id="CHEBI:78536"/>
        <dbReference type="ChEBI" id="CHEBI:456215"/>
        <dbReference type="EC" id="6.1.1.1"/>
    </reaction>
</comment>
<dbReference type="AlphaFoldDB" id="A0A2K9HF87"/>
<dbReference type="EC" id="6.1.1.1" evidence="10"/>
<dbReference type="Proteomes" id="UP000234653">
    <property type="component" value="Chromosome"/>
</dbReference>
<evidence type="ECO:0000313" key="13">
    <source>
        <dbReference type="Proteomes" id="UP000234653"/>
    </source>
</evidence>
<dbReference type="GO" id="GO:0005524">
    <property type="term" value="F:ATP binding"/>
    <property type="evidence" value="ECO:0007669"/>
    <property type="project" value="UniProtKB-UniRule"/>
</dbReference>
<dbReference type="GO" id="GO:0005829">
    <property type="term" value="C:cytosol"/>
    <property type="evidence" value="ECO:0007669"/>
    <property type="project" value="TreeGrafter"/>
</dbReference>
<keyword evidence="8 10" id="KW-0030">Aminoacyl-tRNA synthetase</keyword>
<dbReference type="PANTHER" id="PTHR11766:SF1">
    <property type="entry name" value="TYROSINE--TRNA LIGASE"/>
    <property type="match status" value="1"/>
</dbReference>
<dbReference type="InterPro" id="IPR024108">
    <property type="entry name" value="Tyr-tRNA-ligase_bac_2"/>
</dbReference>
<dbReference type="Pfam" id="PF00579">
    <property type="entry name" value="tRNA-synt_1b"/>
    <property type="match status" value="1"/>
</dbReference>
<dbReference type="InterPro" id="IPR001412">
    <property type="entry name" value="aa-tRNA-synth_I_CS"/>
</dbReference>
<feature type="short sequence motif" description="'HIGH' region" evidence="10">
    <location>
        <begin position="55"/>
        <end position="64"/>
    </location>
</feature>
<dbReference type="PROSITE" id="PS50889">
    <property type="entry name" value="S4"/>
    <property type="match status" value="1"/>
</dbReference>
<feature type="short sequence motif" description="'KMSKS' region" evidence="10">
    <location>
        <begin position="239"/>
        <end position="243"/>
    </location>
</feature>
<comment type="function">
    <text evidence="10">Catalyzes the attachment of tyrosine to tRNA(Tyr) in a two-step reaction: tyrosine is first activated by ATP to form Tyr-AMP and then transferred to the acceptor end of tRNA(Tyr).</text>
</comment>
<comment type="subcellular location">
    <subcellularLocation>
        <location evidence="10">Cytoplasm</location>
    </subcellularLocation>
</comment>
<dbReference type="OrthoDB" id="9804243at2"/>
<feature type="binding site" evidence="10">
    <location>
        <position position="242"/>
    </location>
    <ligand>
        <name>ATP</name>
        <dbReference type="ChEBI" id="CHEBI:30616"/>
    </ligand>
</feature>
<dbReference type="FunFam" id="3.40.50.620:FF:000061">
    <property type="entry name" value="Tyrosine--tRNA ligase"/>
    <property type="match status" value="1"/>
</dbReference>
<accession>A0A2K9HF87</accession>
<evidence type="ECO:0000256" key="10">
    <source>
        <dbReference type="HAMAP-Rule" id="MF_02007"/>
    </source>
</evidence>
<dbReference type="Gene3D" id="3.10.290.10">
    <property type="entry name" value="RNA-binding S4 domain"/>
    <property type="match status" value="1"/>
</dbReference>
<comment type="similarity">
    <text evidence="10">Belongs to the class-I aminoacyl-tRNA synthetase family. TyrS type 2 subfamily.</text>
</comment>
<dbReference type="SUPFAM" id="SSF55174">
    <property type="entry name" value="Alpha-L RNA-binding motif"/>
    <property type="match status" value="1"/>
</dbReference>
<reference evidence="12 13" key="1">
    <citation type="submission" date="2016-12" db="EMBL/GenBank/DDBJ databases">
        <title>The whole genome sequencing and assembly of Lactobacillus alimentarius DSM 20249T strain.</title>
        <authorList>
            <person name="Lee Y.-J."/>
            <person name="Yi H."/>
            <person name="Bahn Y.-S."/>
            <person name="Kim J.F."/>
            <person name="Lee D.-W."/>
        </authorList>
    </citation>
    <scope>NUCLEOTIDE SEQUENCE [LARGE SCALE GENOMIC DNA]</scope>
    <source>
        <strain evidence="12 13">DSM 20249</strain>
    </source>
</reference>
<dbReference type="NCBIfam" id="TIGR00234">
    <property type="entry name" value="tyrS"/>
    <property type="match status" value="1"/>
</dbReference>
<dbReference type="InterPro" id="IPR014729">
    <property type="entry name" value="Rossmann-like_a/b/a_fold"/>
</dbReference>
<dbReference type="Gene3D" id="3.40.50.620">
    <property type="entry name" value="HUPs"/>
    <property type="match status" value="1"/>
</dbReference>
<keyword evidence="13" id="KW-1185">Reference proteome</keyword>
<dbReference type="InterPro" id="IPR036986">
    <property type="entry name" value="S4_RNA-bd_sf"/>
</dbReference>
<dbReference type="GO" id="GO:0004831">
    <property type="term" value="F:tyrosine-tRNA ligase activity"/>
    <property type="evidence" value="ECO:0007669"/>
    <property type="project" value="UniProtKB-UniRule"/>
</dbReference>
<dbReference type="SUPFAM" id="SSF52374">
    <property type="entry name" value="Nucleotidylyl transferase"/>
    <property type="match status" value="1"/>
</dbReference>
<evidence type="ECO:0000313" key="12">
    <source>
        <dbReference type="EMBL" id="AUI71229.1"/>
    </source>
</evidence>
<dbReference type="PROSITE" id="PS00178">
    <property type="entry name" value="AA_TRNA_LIGASE_I"/>
    <property type="match status" value="1"/>
</dbReference>
<dbReference type="InterPro" id="IPR024088">
    <property type="entry name" value="Tyr-tRNA-ligase_bac-type"/>
</dbReference>
<protein>
    <recommendedName>
        <fullName evidence="10">Tyrosine--tRNA ligase</fullName>
        <ecNumber evidence="10">6.1.1.1</ecNumber>
    </recommendedName>
    <alternativeName>
        <fullName evidence="10">Tyrosyl-tRNA synthetase</fullName>
        <shortName evidence="10">TyrRS</shortName>
    </alternativeName>
</protein>
<sequence>MDVDVSELQKNKIEEQYSVLTSNVTSVVEKAELKRKIKDSVINNKPLNVKLGLDPSAPDIHLGHLVVLKKLKQFQQFGHKIHLVIGDFTGMIGDPTGKSESRVQLSKEEVEKNARTYVEQFGRILDMRNVEVHYNSSWLEKLNIKNLIDLLSTTTVARMLERNDFTKRFNNQTPIYLHEFLYPLFQGYDSVALHSDVELGGNDQQYNLLVGRRLQDHFDQSKQVVMTMPLLVGLDGKMKMSKSKHNYIGITEKPDIIFGKIMSIPDIQMLEYYKSISTFSDKEIDVIEKKMNSNLINPKDVKVMLAKDIIKQLYNQKSADSAEQEFNNVFKKGQVPNQIPNFAWNGDSEVSISTLFTTTSLLPSKGAAMRMLKNGGLRINSKKLKEGDSKVTVSDGMIIQVGKRKFLRIKY</sequence>
<keyword evidence="2 10" id="KW-0963">Cytoplasm</keyword>
<keyword evidence="7 10" id="KW-0648">Protein biosynthesis</keyword>
<dbReference type="Gene3D" id="1.10.240.10">
    <property type="entry name" value="Tyrosyl-Transfer RNA Synthetase"/>
    <property type="match status" value="1"/>
</dbReference>
<evidence type="ECO:0000256" key="8">
    <source>
        <dbReference type="ARBA" id="ARBA00023146"/>
    </source>
</evidence>
<organism evidence="12 13">
    <name type="scientific">Companilactobacillus alimentarius DSM 20249</name>
    <dbReference type="NCBI Taxonomy" id="1423720"/>
    <lineage>
        <taxon>Bacteria</taxon>
        <taxon>Bacillati</taxon>
        <taxon>Bacillota</taxon>
        <taxon>Bacilli</taxon>
        <taxon>Lactobacillales</taxon>
        <taxon>Lactobacillaceae</taxon>
        <taxon>Companilactobacillus</taxon>
    </lineage>
</organism>
<dbReference type="KEGG" id="lali:LA20249_03025"/>
<dbReference type="HAMAP" id="MF_02007">
    <property type="entry name" value="Tyr_tRNA_synth_type2"/>
    <property type="match status" value="1"/>
</dbReference>
<dbReference type="RefSeq" id="WP_057739674.1">
    <property type="nucleotide sequence ID" value="NZ_AZDQ01000043.1"/>
</dbReference>
<keyword evidence="4 10" id="KW-0547">Nucleotide-binding</keyword>
<dbReference type="PANTHER" id="PTHR11766">
    <property type="entry name" value="TYROSYL-TRNA SYNTHETASE"/>
    <property type="match status" value="1"/>
</dbReference>
<dbReference type="GO" id="GO:0003723">
    <property type="term" value="F:RNA binding"/>
    <property type="evidence" value="ECO:0007669"/>
    <property type="project" value="UniProtKB-KW"/>
</dbReference>
<keyword evidence="5 10" id="KW-0067">ATP-binding</keyword>
<evidence type="ECO:0000256" key="11">
    <source>
        <dbReference type="PROSITE-ProRule" id="PRU00182"/>
    </source>
</evidence>
<evidence type="ECO:0000256" key="2">
    <source>
        <dbReference type="ARBA" id="ARBA00022490"/>
    </source>
</evidence>
<name>A0A2K9HF87_9LACO</name>
<gene>
    <name evidence="10" type="primary">tyrS</name>
    <name evidence="12" type="ORF">LA20249_03025</name>
</gene>
<comment type="subunit">
    <text evidence="1 10">Homodimer.</text>
</comment>
<dbReference type="InterPro" id="IPR002307">
    <property type="entry name" value="Tyr-tRNA-ligase"/>
</dbReference>